<dbReference type="PANTHER" id="PTHR45935">
    <property type="entry name" value="PROTEIN ZBED8-RELATED"/>
    <property type="match status" value="1"/>
</dbReference>
<name>A6K1E5_RAT</name>
<dbReference type="PANTHER" id="PTHR45935:SF15">
    <property type="entry name" value="SCAN BOX DOMAIN-CONTAINING PROTEIN"/>
    <property type="match status" value="1"/>
</dbReference>
<protein>
    <submittedName>
        <fullName evidence="9">RCG42678</fullName>
    </submittedName>
</protein>
<dbReference type="InterPro" id="IPR003309">
    <property type="entry name" value="SCAN_dom"/>
</dbReference>
<keyword evidence="5 6" id="KW-0539">Nucleus</keyword>
<evidence type="ECO:0000256" key="2">
    <source>
        <dbReference type="ARBA" id="ARBA00022737"/>
    </source>
</evidence>
<dbReference type="PROSITE" id="PS50804">
    <property type="entry name" value="SCAN_BOX"/>
    <property type="match status" value="1"/>
</dbReference>
<dbReference type="AlphaFoldDB" id="A6K1E5"/>
<dbReference type="EMBL" id="CH474012">
    <property type="protein sequence ID" value="EDL89603.1"/>
    <property type="molecule type" value="Genomic_DNA"/>
</dbReference>
<keyword evidence="1" id="KW-0479">Metal-binding</keyword>
<dbReference type="SUPFAM" id="SSF47353">
    <property type="entry name" value="Retrovirus capsid dimerization domain-like"/>
    <property type="match status" value="1"/>
</dbReference>
<dbReference type="CDD" id="cd07936">
    <property type="entry name" value="SCAN"/>
    <property type="match status" value="1"/>
</dbReference>
<dbReference type="FunFam" id="1.10.4020.10:FF:000001">
    <property type="entry name" value="zinc finger protein 263 isoform X1"/>
    <property type="match status" value="1"/>
</dbReference>
<accession>A6K1E5</accession>
<feature type="domain" description="SCAN box" evidence="8">
    <location>
        <begin position="44"/>
        <end position="126"/>
    </location>
</feature>
<gene>
    <name evidence="9" type="ORF">rCG_42678</name>
</gene>
<proteinExistence type="predicted"/>
<dbReference type="InterPro" id="IPR038269">
    <property type="entry name" value="SCAN_sf"/>
</dbReference>
<dbReference type="GO" id="GO:0005634">
    <property type="term" value="C:nucleus"/>
    <property type="evidence" value="ECO:0007669"/>
    <property type="project" value="UniProtKB-SubCell"/>
</dbReference>
<organism evidence="9 10">
    <name type="scientific">Rattus norvegicus</name>
    <name type="common">Rat</name>
    <dbReference type="NCBI Taxonomy" id="10116"/>
    <lineage>
        <taxon>Eukaryota</taxon>
        <taxon>Metazoa</taxon>
        <taxon>Chordata</taxon>
        <taxon>Craniata</taxon>
        <taxon>Vertebrata</taxon>
        <taxon>Euteleostomi</taxon>
        <taxon>Mammalia</taxon>
        <taxon>Eutheria</taxon>
        <taxon>Euarchontoglires</taxon>
        <taxon>Glires</taxon>
        <taxon>Rodentia</taxon>
        <taxon>Myomorpha</taxon>
        <taxon>Muroidea</taxon>
        <taxon>Muridae</taxon>
        <taxon>Murinae</taxon>
        <taxon>Rattus</taxon>
    </lineage>
</organism>
<feature type="compositionally biased region" description="Polar residues" evidence="7">
    <location>
        <begin position="26"/>
        <end position="41"/>
    </location>
</feature>
<evidence type="ECO:0000256" key="4">
    <source>
        <dbReference type="ARBA" id="ARBA00022833"/>
    </source>
</evidence>
<feature type="region of interest" description="Disordered" evidence="7">
    <location>
        <begin position="18"/>
        <end position="44"/>
    </location>
</feature>
<dbReference type="Gene3D" id="1.10.4020.10">
    <property type="entry name" value="DNA breaking-rejoining enzymes"/>
    <property type="match status" value="1"/>
</dbReference>
<dbReference type="InterPro" id="IPR050916">
    <property type="entry name" value="SCAN-C2H2_zinc_finger"/>
</dbReference>
<evidence type="ECO:0000256" key="5">
    <source>
        <dbReference type="ARBA" id="ARBA00023242"/>
    </source>
</evidence>
<evidence type="ECO:0000313" key="9">
    <source>
        <dbReference type="EMBL" id="EDL89603.1"/>
    </source>
</evidence>
<evidence type="ECO:0000256" key="7">
    <source>
        <dbReference type="SAM" id="MobiDB-lite"/>
    </source>
</evidence>
<dbReference type="Pfam" id="PF02023">
    <property type="entry name" value="SCAN"/>
    <property type="match status" value="1"/>
</dbReference>
<keyword evidence="4" id="KW-0862">Zinc</keyword>
<keyword evidence="2" id="KW-0677">Repeat</keyword>
<keyword evidence="3" id="KW-0863">Zinc-finger</keyword>
<dbReference type="SMART" id="SM00431">
    <property type="entry name" value="SCAN"/>
    <property type="match status" value="1"/>
</dbReference>
<comment type="subcellular location">
    <subcellularLocation>
        <location evidence="6">Nucleus</location>
    </subcellularLocation>
</comment>
<evidence type="ECO:0000256" key="3">
    <source>
        <dbReference type="ARBA" id="ARBA00022771"/>
    </source>
</evidence>
<evidence type="ECO:0000313" key="10">
    <source>
        <dbReference type="Proteomes" id="UP000234681"/>
    </source>
</evidence>
<sequence>MAAGSGVAPPPLGVGLCAVKVEEDSPGSQEPSGSGDWQNPETSRKQFRQLRYQEVAGPEEALSRLWELCRRWLRPELRSKEQIMELLVLEQFLTILPQELQAYVRDHCPESGEEAAALARTLQRALDGASLQMHAQNAGNASGRAHTSVGIREPMAARSTVNVRSVGRSFISPAYLNIRDCIKGRDHTSVKSVRRALNSAQTSLSTRESIQERSPTCALSVREDSVRVQPSLNTSELTLEKNLINVFNVAKDLDRVHTLSDTKESITIQSLGLGRRSNMVTS</sequence>
<evidence type="ECO:0000259" key="8">
    <source>
        <dbReference type="PROSITE" id="PS50804"/>
    </source>
</evidence>
<dbReference type="Proteomes" id="UP000234681">
    <property type="component" value="Chromosome 12"/>
</dbReference>
<evidence type="ECO:0000256" key="6">
    <source>
        <dbReference type="PROSITE-ProRule" id="PRU00187"/>
    </source>
</evidence>
<dbReference type="GO" id="GO:0008270">
    <property type="term" value="F:zinc ion binding"/>
    <property type="evidence" value="ECO:0007669"/>
    <property type="project" value="UniProtKB-KW"/>
</dbReference>
<evidence type="ECO:0000256" key="1">
    <source>
        <dbReference type="ARBA" id="ARBA00022723"/>
    </source>
</evidence>
<reference evidence="9 10" key="1">
    <citation type="submission" date="2005-07" db="EMBL/GenBank/DDBJ databases">
        <authorList>
            <person name="Mural R.J."/>
            <person name="Li P.W."/>
            <person name="Adams M.D."/>
            <person name="Amanatides P.G."/>
            <person name="Baden-Tillson H."/>
            <person name="Barnstead M."/>
            <person name="Chin S.H."/>
            <person name="Dew I."/>
            <person name="Evans C.A."/>
            <person name="Ferriera S."/>
            <person name="Flanigan M."/>
            <person name="Fosler C."/>
            <person name="Glodek A."/>
            <person name="Gu Z."/>
            <person name="Holt R.A."/>
            <person name="Jennings D."/>
            <person name="Kraft C.L."/>
            <person name="Lu F."/>
            <person name="Nguyen T."/>
            <person name="Nusskern D.R."/>
            <person name="Pfannkoch C.M."/>
            <person name="Sitter C."/>
            <person name="Sutton G.G."/>
            <person name="Venter J.C."/>
            <person name="Wang Z."/>
            <person name="Woodage T."/>
            <person name="Zheng X.H."/>
            <person name="Zhong F."/>
        </authorList>
    </citation>
    <scope>NUCLEOTIDE SEQUENCE [LARGE SCALE GENOMIC DNA]</scope>
    <source>
        <strain>BN</strain>
        <strain evidence="10">Sprague-Dawley</strain>
    </source>
</reference>